<evidence type="ECO:0000313" key="2">
    <source>
        <dbReference type="EMBL" id="WGW02523.1"/>
    </source>
</evidence>
<name>A0ABY8QEU8_9RHOB</name>
<protein>
    <recommendedName>
        <fullName evidence="1">DUF7742 domain-containing protein</fullName>
    </recommendedName>
</protein>
<dbReference type="InterPro" id="IPR056644">
    <property type="entry name" value="DUF7742"/>
</dbReference>
<evidence type="ECO:0000259" key="1">
    <source>
        <dbReference type="Pfam" id="PF24891"/>
    </source>
</evidence>
<reference evidence="2 3" key="1">
    <citation type="submission" date="2023-05" db="EMBL/GenBank/DDBJ databases">
        <title>YMD87, complete Genome.</title>
        <authorList>
            <person name="Zhang J."/>
            <person name="Xu X."/>
        </authorList>
    </citation>
    <scope>NUCLEOTIDE SEQUENCE [LARGE SCALE GENOMIC DNA]</scope>
    <source>
        <strain evidence="2 3">YMD87</strain>
    </source>
</reference>
<evidence type="ECO:0000313" key="3">
    <source>
        <dbReference type="Proteomes" id="UP001241605"/>
    </source>
</evidence>
<sequence length="96" mass="10318">MRPVLPGDVSAAARALLAVPASARGGLARRLVLQADAADRYRRRLGKAHPFWGNGTLMAAALGRGAARDEPRLDDPDYAECFIAVLNALLDRRQPV</sequence>
<proteinExistence type="predicted"/>
<dbReference type="Pfam" id="PF24891">
    <property type="entry name" value="DUF7742"/>
    <property type="match status" value="1"/>
</dbReference>
<feature type="domain" description="DUF7742" evidence="1">
    <location>
        <begin position="2"/>
        <end position="89"/>
    </location>
</feature>
<gene>
    <name evidence="2" type="ORF">QF118_11255</name>
</gene>
<accession>A0ABY8QEU8</accession>
<dbReference type="RefSeq" id="WP_282299156.1">
    <property type="nucleotide sequence ID" value="NZ_CP124616.1"/>
</dbReference>
<dbReference type="EMBL" id="CP124616">
    <property type="protein sequence ID" value="WGW02523.1"/>
    <property type="molecule type" value="Genomic_DNA"/>
</dbReference>
<organism evidence="2 3">
    <name type="scientific">Tropicibacter oceani</name>
    <dbReference type="NCBI Taxonomy" id="3058420"/>
    <lineage>
        <taxon>Bacteria</taxon>
        <taxon>Pseudomonadati</taxon>
        <taxon>Pseudomonadota</taxon>
        <taxon>Alphaproteobacteria</taxon>
        <taxon>Rhodobacterales</taxon>
        <taxon>Roseobacteraceae</taxon>
        <taxon>Tropicibacter</taxon>
    </lineage>
</organism>
<keyword evidence="3" id="KW-1185">Reference proteome</keyword>
<dbReference type="Proteomes" id="UP001241605">
    <property type="component" value="Chromosome"/>
</dbReference>